<dbReference type="RefSeq" id="WP_188790019.1">
    <property type="nucleotide sequence ID" value="NZ_BMJV01000003.1"/>
</dbReference>
<dbReference type="InterPro" id="IPR001915">
    <property type="entry name" value="Peptidase_M48"/>
</dbReference>
<evidence type="ECO:0000313" key="11">
    <source>
        <dbReference type="Proteomes" id="UP000617145"/>
    </source>
</evidence>
<evidence type="ECO:0000256" key="2">
    <source>
        <dbReference type="ARBA" id="ARBA00022723"/>
    </source>
</evidence>
<keyword evidence="2" id="KW-0479">Metal-binding</keyword>
<keyword evidence="4 6" id="KW-0862">Zinc</keyword>
<organism evidence="10 11">
    <name type="scientific">Salipiger pallidus</name>
    <dbReference type="NCBI Taxonomy" id="1775170"/>
    <lineage>
        <taxon>Bacteria</taxon>
        <taxon>Pseudomonadati</taxon>
        <taxon>Pseudomonadota</taxon>
        <taxon>Alphaproteobacteria</taxon>
        <taxon>Rhodobacterales</taxon>
        <taxon>Roseobacteraceae</taxon>
        <taxon>Salipiger</taxon>
    </lineage>
</organism>
<sequence length="375" mass="40067">MQPGTAFLYDGQTARRHAVAVALTEDRTALRITGDTIPAPLLWPLQDLRAVPGHEGDARLVVTRHADGVDELQRDPARLLVDDPDMAAWIERTRPRLHKRDLRGGTGRRIGLRIGGALAAVLVMIFVILPALAGTLARLIPLEREQAFGRAVRTQVERSFGATEAGTLDCNAPAGRAALDSMVARLTAGEDLGYPLQVTVLDHPMMNAFAVPGGQVVIMHGLLDNAESPDMVAAVLAHEIGHVVHRDPTRHALRTTGSVGLLGLLFGDFTGSAAMVLLADRMINASYAQGAETAADGYAHGLLRNAGLPPEALAEMFETFRREYGDTGGIAAHFVSHPQLAERIEAARNAPGPQTESGPVLDDDQWDALRAICAS</sequence>
<reference evidence="10" key="1">
    <citation type="journal article" date="2014" name="Int. J. Syst. Evol. Microbiol.">
        <title>Complete genome sequence of Corynebacterium casei LMG S-19264T (=DSM 44701T), isolated from a smear-ripened cheese.</title>
        <authorList>
            <consortium name="US DOE Joint Genome Institute (JGI-PGF)"/>
            <person name="Walter F."/>
            <person name="Albersmeier A."/>
            <person name="Kalinowski J."/>
            <person name="Ruckert C."/>
        </authorList>
    </citation>
    <scope>NUCLEOTIDE SEQUENCE</scope>
    <source>
        <strain evidence="10">CGMCC 1.15762</strain>
    </source>
</reference>
<comment type="similarity">
    <text evidence="6">Belongs to the peptidase M48 family.</text>
</comment>
<dbReference type="GO" id="GO:0004222">
    <property type="term" value="F:metalloendopeptidase activity"/>
    <property type="evidence" value="ECO:0007669"/>
    <property type="project" value="InterPro"/>
</dbReference>
<dbReference type="Pfam" id="PF23368">
    <property type="entry name" value="DUF7092"/>
    <property type="match status" value="1"/>
</dbReference>
<proteinExistence type="inferred from homology"/>
<evidence type="ECO:0000256" key="6">
    <source>
        <dbReference type="RuleBase" id="RU003983"/>
    </source>
</evidence>
<keyword evidence="11" id="KW-1185">Reference proteome</keyword>
<feature type="domain" description="Peptidase M48" evidence="8">
    <location>
        <begin position="177"/>
        <end position="349"/>
    </location>
</feature>
<evidence type="ECO:0000256" key="4">
    <source>
        <dbReference type="ARBA" id="ARBA00022833"/>
    </source>
</evidence>
<comment type="caution">
    <text evidence="10">The sequence shown here is derived from an EMBL/GenBank/DDBJ whole genome shotgun (WGS) entry which is preliminary data.</text>
</comment>
<evidence type="ECO:0000313" key="10">
    <source>
        <dbReference type="EMBL" id="GGG71613.1"/>
    </source>
</evidence>
<dbReference type="GO" id="GO:0016020">
    <property type="term" value="C:membrane"/>
    <property type="evidence" value="ECO:0007669"/>
    <property type="project" value="TreeGrafter"/>
</dbReference>
<reference evidence="10" key="2">
    <citation type="submission" date="2020-09" db="EMBL/GenBank/DDBJ databases">
        <authorList>
            <person name="Sun Q."/>
            <person name="Zhou Y."/>
        </authorList>
    </citation>
    <scope>NUCLEOTIDE SEQUENCE</scope>
    <source>
        <strain evidence="10">CGMCC 1.15762</strain>
    </source>
</reference>
<keyword evidence="3 6" id="KW-0378">Hydrolase</keyword>
<dbReference type="EMBL" id="BMJV01000003">
    <property type="protein sequence ID" value="GGG71613.1"/>
    <property type="molecule type" value="Genomic_DNA"/>
</dbReference>
<keyword evidence="1 6" id="KW-0645">Protease</keyword>
<dbReference type="PANTHER" id="PTHR22726:SF1">
    <property type="entry name" value="METALLOENDOPEPTIDASE OMA1, MITOCHONDRIAL"/>
    <property type="match status" value="1"/>
</dbReference>
<dbReference type="GO" id="GO:0046872">
    <property type="term" value="F:metal ion binding"/>
    <property type="evidence" value="ECO:0007669"/>
    <property type="project" value="UniProtKB-KW"/>
</dbReference>
<dbReference type="Gene3D" id="3.30.2010.10">
    <property type="entry name" value="Metalloproteases ('zincins'), catalytic domain"/>
    <property type="match status" value="1"/>
</dbReference>
<dbReference type="InterPro" id="IPR051156">
    <property type="entry name" value="Mito/Outer_Membr_Metalloprot"/>
</dbReference>
<dbReference type="Proteomes" id="UP000617145">
    <property type="component" value="Unassembled WGS sequence"/>
</dbReference>
<keyword evidence="7" id="KW-1133">Transmembrane helix</keyword>
<dbReference type="CDD" id="cd07332">
    <property type="entry name" value="M48C_Oma1_like"/>
    <property type="match status" value="1"/>
</dbReference>
<evidence type="ECO:0000259" key="8">
    <source>
        <dbReference type="Pfam" id="PF01435"/>
    </source>
</evidence>
<evidence type="ECO:0000259" key="9">
    <source>
        <dbReference type="Pfam" id="PF23368"/>
    </source>
</evidence>
<dbReference type="GO" id="GO:0051603">
    <property type="term" value="P:proteolysis involved in protein catabolic process"/>
    <property type="evidence" value="ECO:0007669"/>
    <property type="project" value="TreeGrafter"/>
</dbReference>
<evidence type="ECO:0000256" key="3">
    <source>
        <dbReference type="ARBA" id="ARBA00022801"/>
    </source>
</evidence>
<protein>
    <submittedName>
        <fullName evidence="10">Metalloendopeptidase</fullName>
    </submittedName>
</protein>
<evidence type="ECO:0000256" key="1">
    <source>
        <dbReference type="ARBA" id="ARBA00022670"/>
    </source>
</evidence>
<name>A0A8J3EG96_9RHOB</name>
<keyword evidence="7" id="KW-0812">Transmembrane</keyword>
<evidence type="ECO:0000256" key="7">
    <source>
        <dbReference type="SAM" id="Phobius"/>
    </source>
</evidence>
<dbReference type="PANTHER" id="PTHR22726">
    <property type="entry name" value="METALLOENDOPEPTIDASE OMA1"/>
    <property type="match status" value="1"/>
</dbReference>
<gene>
    <name evidence="10" type="ORF">GCM10011415_19390</name>
</gene>
<accession>A0A8J3EG96</accession>
<dbReference type="AlphaFoldDB" id="A0A8J3EG96"/>
<evidence type="ECO:0000256" key="5">
    <source>
        <dbReference type="ARBA" id="ARBA00023049"/>
    </source>
</evidence>
<dbReference type="InterPro" id="IPR055518">
    <property type="entry name" value="DUF7092"/>
</dbReference>
<dbReference type="Pfam" id="PF01435">
    <property type="entry name" value="Peptidase_M48"/>
    <property type="match status" value="1"/>
</dbReference>
<keyword evidence="7" id="KW-0472">Membrane</keyword>
<comment type="cofactor">
    <cofactor evidence="6">
        <name>Zn(2+)</name>
        <dbReference type="ChEBI" id="CHEBI:29105"/>
    </cofactor>
    <text evidence="6">Binds 1 zinc ion per subunit.</text>
</comment>
<keyword evidence="5 6" id="KW-0482">Metalloprotease</keyword>
<feature type="transmembrane region" description="Helical" evidence="7">
    <location>
        <begin position="110"/>
        <end position="133"/>
    </location>
</feature>
<feature type="domain" description="DUF7092" evidence="9">
    <location>
        <begin position="5"/>
        <end position="92"/>
    </location>
</feature>